<feature type="transmembrane region" description="Helical" evidence="1">
    <location>
        <begin position="234"/>
        <end position="257"/>
    </location>
</feature>
<gene>
    <name evidence="3" type="ORF">DAEQUDRAFT_705815</name>
</gene>
<dbReference type="OrthoDB" id="195231at2759"/>
<evidence type="ECO:0000256" key="2">
    <source>
        <dbReference type="SAM" id="SignalP"/>
    </source>
</evidence>
<dbReference type="STRING" id="1314783.A0A165SKF9"/>
<proteinExistence type="predicted"/>
<feature type="signal peptide" evidence="2">
    <location>
        <begin position="1"/>
        <end position="20"/>
    </location>
</feature>
<keyword evidence="1" id="KW-0812">Transmembrane</keyword>
<reference evidence="3 4" key="1">
    <citation type="journal article" date="2016" name="Mol. Biol. Evol.">
        <title>Comparative Genomics of Early-Diverging Mushroom-Forming Fungi Provides Insights into the Origins of Lignocellulose Decay Capabilities.</title>
        <authorList>
            <person name="Nagy L.G."/>
            <person name="Riley R."/>
            <person name="Tritt A."/>
            <person name="Adam C."/>
            <person name="Daum C."/>
            <person name="Floudas D."/>
            <person name="Sun H."/>
            <person name="Yadav J.S."/>
            <person name="Pangilinan J."/>
            <person name="Larsson K.H."/>
            <person name="Matsuura K."/>
            <person name="Barry K."/>
            <person name="Labutti K."/>
            <person name="Kuo R."/>
            <person name="Ohm R.A."/>
            <person name="Bhattacharya S.S."/>
            <person name="Shirouzu T."/>
            <person name="Yoshinaga Y."/>
            <person name="Martin F.M."/>
            <person name="Grigoriev I.V."/>
            <person name="Hibbett D.S."/>
        </authorList>
    </citation>
    <scope>NUCLEOTIDE SEQUENCE [LARGE SCALE GENOMIC DNA]</scope>
    <source>
        <strain evidence="3 4">L-15889</strain>
    </source>
</reference>
<dbReference type="Proteomes" id="UP000076727">
    <property type="component" value="Unassembled WGS sequence"/>
</dbReference>
<evidence type="ECO:0000313" key="4">
    <source>
        <dbReference type="Proteomes" id="UP000076727"/>
    </source>
</evidence>
<keyword evidence="1" id="KW-1133">Transmembrane helix</keyword>
<dbReference type="AlphaFoldDB" id="A0A165SKF9"/>
<accession>A0A165SKF9</accession>
<sequence length="292" mass="32424">MRCISLTLALCCLALQCVRAGTVSKGGDCSVSSQRLNLGTYQFYTECDMVTFCNATTSKCESKGCRKDLFPFGYAQDADFPPMCSSGKFCPDEEDQCLDVLPVGSPCQFNRDDQCQPPPDHTHSRIIDELGRSVNGAICLHDVCMWANATTGEACTVENTVFAVFGRDGHEYPDIVSRDNCRIGSYCDTNTLVCMDTKDYRATCTGNKECSSYNCLPSGVCGLSTDTPTRVSKWIYAVVIVCGIAGIAGTLYILFVVHKKERDEARKQRKQYWEEQTWLRQSFLHMQEAAHS</sequence>
<evidence type="ECO:0000256" key="1">
    <source>
        <dbReference type="SAM" id="Phobius"/>
    </source>
</evidence>
<feature type="chain" id="PRO_5007866535" evidence="2">
    <location>
        <begin position="21"/>
        <end position="292"/>
    </location>
</feature>
<keyword evidence="1" id="KW-0472">Membrane</keyword>
<organism evidence="3 4">
    <name type="scientific">Daedalea quercina L-15889</name>
    <dbReference type="NCBI Taxonomy" id="1314783"/>
    <lineage>
        <taxon>Eukaryota</taxon>
        <taxon>Fungi</taxon>
        <taxon>Dikarya</taxon>
        <taxon>Basidiomycota</taxon>
        <taxon>Agaricomycotina</taxon>
        <taxon>Agaricomycetes</taxon>
        <taxon>Polyporales</taxon>
        <taxon>Fomitopsis</taxon>
    </lineage>
</organism>
<evidence type="ECO:0000313" key="3">
    <source>
        <dbReference type="EMBL" id="KZT72128.1"/>
    </source>
</evidence>
<dbReference type="EMBL" id="KV429042">
    <property type="protein sequence ID" value="KZT72128.1"/>
    <property type="molecule type" value="Genomic_DNA"/>
</dbReference>
<name>A0A165SKF9_9APHY</name>
<keyword evidence="4" id="KW-1185">Reference proteome</keyword>
<protein>
    <submittedName>
        <fullName evidence="3">Uncharacterized protein</fullName>
    </submittedName>
</protein>
<feature type="non-terminal residue" evidence="3">
    <location>
        <position position="292"/>
    </location>
</feature>
<keyword evidence="2" id="KW-0732">Signal</keyword>